<sequence>MGSDIHWVSIDFAGTSEGEKDGRGHLMYGVGIVYDFGRRSLIIFIGGRDERQSIPSTGTEVPMEGDLELPPTQPSAPSGRSSSNLMQIASTRCARENGSVGPITAIFKNDDRVDQNDVSIDERNPGLWKERKGWNRGSGGATLSLHLSSLLFCCLAAIPQPNIHVNDIFPFFFSTKIHRVLRYKYPLCV</sequence>
<evidence type="ECO:0000313" key="2">
    <source>
        <dbReference type="EMBL" id="KAF5354248.1"/>
    </source>
</evidence>
<comment type="caution">
    <text evidence="2">The sequence shown here is derived from an EMBL/GenBank/DDBJ whole genome shotgun (WGS) entry which is preliminary data.</text>
</comment>
<reference evidence="2 3" key="1">
    <citation type="journal article" date="2020" name="ISME J.">
        <title>Uncovering the hidden diversity of litter-decomposition mechanisms in mushroom-forming fungi.</title>
        <authorList>
            <person name="Floudas D."/>
            <person name="Bentzer J."/>
            <person name="Ahren D."/>
            <person name="Johansson T."/>
            <person name="Persson P."/>
            <person name="Tunlid A."/>
        </authorList>
    </citation>
    <scope>NUCLEOTIDE SEQUENCE [LARGE SCALE GENOMIC DNA]</scope>
    <source>
        <strain evidence="2 3">CBS 146.42</strain>
    </source>
</reference>
<dbReference type="Proteomes" id="UP000559027">
    <property type="component" value="Unassembled WGS sequence"/>
</dbReference>
<evidence type="ECO:0000256" key="1">
    <source>
        <dbReference type="SAM" id="MobiDB-lite"/>
    </source>
</evidence>
<keyword evidence="3" id="KW-1185">Reference proteome</keyword>
<protein>
    <submittedName>
        <fullName evidence="2">Uncharacterized protein</fullName>
    </submittedName>
</protein>
<dbReference type="AlphaFoldDB" id="A0A8H5D7N7"/>
<proteinExistence type="predicted"/>
<evidence type="ECO:0000313" key="3">
    <source>
        <dbReference type="Proteomes" id="UP000559027"/>
    </source>
</evidence>
<dbReference type="EMBL" id="JAACJO010000009">
    <property type="protein sequence ID" value="KAF5354248.1"/>
    <property type="molecule type" value="Genomic_DNA"/>
</dbReference>
<organism evidence="2 3">
    <name type="scientific">Leucocoprinus leucothites</name>
    <dbReference type="NCBI Taxonomy" id="201217"/>
    <lineage>
        <taxon>Eukaryota</taxon>
        <taxon>Fungi</taxon>
        <taxon>Dikarya</taxon>
        <taxon>Basidiomycota</taxon>
        <taxon>Agaricomycotina</taxon>
        <taxon>Agaricomycetes</taxon>
        <taxon>Agaricomycetidae</taxon>
        <taxon>Agaricales</taxon>
        <taxon>Agaricineae</taxon>
        <taxon>Agaricaceae</taxon>
        <taxon>Leucocoprinus</taxon>
    </lineage>
</organism>
<name>A0A8H5D7N7_9AGAR</name>
<gene>
    <name evidence="2" type="ORF">D9756_006909</name>
</gene>
<feature type="region of interest" description="Disordered" evidence="1">
    <location>
        <begin position="52"/>
        <end position="83"/>
    </location>
</feature>
<accession>A0A8H5D7N7</accession>